<protein>
    <submittedName>
        <fullName evidence="2">Uncharacterized protein</fullName>
    </submittedName>
</protein>
<sequence>MPVSAIGSTIYVNQNMGVAASTQNDFQARLDAQNLAMLEATNKDKKEVEEVRPAEEIYKIDPEREHEKKHADAQEEAQEEAQKTQNKDENKEENDLEEELDDSIEGQILDIKI</sequence>
<dbReference type="AlphaFoldDB" id="A0A381DIT4"/>
<keyword evidence="3" id="KW-1185">Reference proteome</keyword>
<accession>A0A381DIT4</accession>
<dbReference type="EMBL" id="UFVD01000001">
    <property type="protein sequence ID" value="SUX10589.1"/>
    <property type="molecule type" value="Genomic_DNA"/>
</dbReference>
<evidence type="ECO:0000313" key="2">
    <source>
        <dbReference type="EMBL" id="SUX10589.1"/>
    </source>
</evidence>
<dbReference type="Proteomes" id="UP000254920">
    <property type="component" value="Unassembled WGS sequence"/>
</dbReference>
<name>A0A381DIT4_9BACT</name>
<feature type="region of interest" description="Disordered" evidence="1">
    <location>
        <begin position="45"/>
        <end position="113"/>
    </location>
</feature>
<feature type="compositionally biased region" description="Basic and acidic residues" evidence="1">
    <location>
        <begin position="80"/>
        <end position="90"/>
    </location>
</feature>
<evidence type="ECO:0000256" key="1">
    <source>
        <dbReference type="SAM" id="MobiDB-lite"/>
    </source>
</evidence>
<feature type="compositionally biased region" description="Acidic residues" evidence="1">
    <location>
        <begin position="91"/>
        <end position="104"/>
    </location>
</feature>
<dbReference type="STRING" id="32024.GCA_000788295_01205"/>
<gene>
    <name evidence="2" type="ORF">NCTC12475_00786</name>
</gene>
<dbReference type="RefSeq" id="WP_089182980.1">
    <property type="nucleotide sequence ID" value="NZ_CP043427.1"/>
</dbReference>
<reference evidence="2 3" key="1">
    <citation type="submission" date="2018-06" db="EMBL/GenBank/DDBJ databases">
        <authorList>
            <consortium name="Pathogen Informatics"/>
            <person name="Doyle S."/>
        </authorList>
    </citation>
    <scope>NUCLEOTIDE SEQUENCE [LARGE SCALE GENOMIC DNA]</scope>
    <source>
        <strain evidence="2 3">NCTC12475</strain>
    </source>
</reference>
<feature type="compositionally biased region" description="Basic and acidic residues" evidence="1">
    <location>
        <begin position="45"/>
        <end position="73"/>
    </location>
</feature>
<dbReference type="OrthoDB" id="5363503at2"/>
<organism evidence="2 3">
    <name type="scientific">Campylobacter sputorum subsp. sputorum</name>
    <dbReference type="NCBI Taxonomy" id="32024"/>
    <lineage>
        <taxon>Bacteria</taxon>
        <taxon>Pseudomonadati</taxon>
        <taxon>Campylobacterota</taxon>
        <taxon>Epsilonproteobacteria</taxon>
        <taxon>Campylobacterales</taxon>
        <taxon>Campylobacteraceae</taxon>
        <taxon>Campylobacter</taxon>
    </lineage>
</organism>
<evidence type="ECO:0000313" key="3">
    <source>
        <dbReference type="Proteomes" id="UP000254920"/>
    </source>
</evidence>
<dbReference type="GeneID" id="93091218"/>
<proteinExistence type="predicted"/>